<organism evidence="3 5">
    <name type="scientific">Haladaptatus paucihalophilus DX253</name>
    <dbReference type="NCBI Taxonomy" id="797209"/>
    <lineage>
        <taxon>Archaea</taxon>
        <taxon>Methanobacteriati</taxon>
        <taxon>Methanobacteriota</taxon>
        <taxon>Stenosarchaea group</taxon>
        <taxon>Halobacteria</taxon>
        <taxon>Halobacteriales</taxon>
        <taxon>Haladaptataceae</taxon>
        <taxon>Haladaptatus</taxon>
    </lineage>
</organism>
<evidence type="ECO:0000259" key="2">
    <source>
        <dbReference type="Pfam" id="PF25934"/>
    </source>
</evidence>
<name>E7QNM8_HALPU</name>
<reference evidence="6" key="2">
    <citation type="submission" date="2016-11" db="EMBL/GenBank/DDBJ databases">
        <authorList>
            <person name="Varghese N."/>
            <person name="Submissions S."/>
        </authorList>
    </citation>
    <scope>NUCLEOTIDE SEQUENCE [LARGE SCALE GENOMIC DNA]</scope>
    <source>
        <strain evidence="6">DX253</strain>
    </source>
</reference>
<sequence length="84" mass="9198">MASNSTSSLGSASTGETAFTITRTETVPAGVRVYHFDELSEATQQVFAEIDGRERVVRMGEAVANEFTTDALVVFDDYYRIDVP</sequence>
<proteinExistence type="predicted"/>
<feature type="compositionally biased region" description="Low complexity" evidence="1">
    <location>
        <begin position="1"/>
        <end position="18"/>
    </location>
</feature>
<dbReference type="PATRIC" id="fig|797209.4.peg.655"/>
<evidence type="ECO:0000313" key="6">
    <source>
        <dbReference type="Proteomes" id="UP000184203"/>
    </source>
</evidence>
<reference evidence="3 5" key="1">
    <citation type="journal article" date="2014" name="ISME J.">
        <title>Trehalose/2-sulfotrehalose biosynthesis and glycine-betaine uptake are widely spread mechanisms for osmoadaptation in the Halobacteriales.</title>
        <authorList>
            <person name="Youssef N.H."/>
            <person name="Savage-Ashlock K.N."/>
            <person name="McCully A.L."/>
            <person name="Luedtke B."/>
            <person name="Shaw E.I."/>
            <person name="Hoff W.D."/>
            <person name="Elshahed M.S."/>
        </authorList>
    </citation>
    <scope>NUCLEOTIDE SEQUENCE [LARGE SCALE GENOMIC DNA]</scope>
    <source>
        <strain evidence="3 5">DX253</strain>
    </source>
</reference>
<gene>
    <name evidence="4" type="ORF">SAMN05444342_1824</name>
    <name evidence="3" type="ORF">ZOD2009_03340</name>
</gene>
<reference evidence="4" key="3">
    <citation type="submission" date="2016-11" db="EMBL/GenBank/DDBJ databases">
        <authorList>
            <person name="Jaros S."/>
            <person name="Januszkiewicz K."/>
            <person name="Wedrychowicz H."/>
        </authorList>
    </citation>
    <scope>NUCLEOTIDE SEQUENCE [LARGE SCALE GENOMIC DNA]</scope>
    <source>
        <strain evidence="4">DX253</strain>
    </source>
</reference>
<evidence type="ECO:0000256" key="1">
    <source>
        <dbReference type="SAM" id="MobiDB-lite"/>
    </source>
</evidence>
<keyword evidence="6" id="KW-1185">Reference proteome</keyword>
<dbReference type="Proteomes" id="UP000184203">
    <property type="component" value="Unassembled WGS sequence"/>
</dbReference>
<feature type="domain" description="DUF7979" evidence="2">
    <location>
        <begin position="19"/>
        <end position="81"/>
    </location>
</feature>
<dbReference type="Proteomes" id="UP000003751">
    <property type="component" value="Unassembled WGS sequence"/>
</dbReference>
<protein>
    <recommendedName>
        <fullName evidence="2">DUF7979 domain-containing protein</fullName>
    </recommendedName>
</protein>
<dbReference type="RefSeq" id="WP_007977003.1">
    <property type="nucleotide sequence ID" value="NZ_AEMG01000002.1"/>
</dbReference>
<dbReference type="AlphaFoldDB" id="E7QNM8"/>
<dbReference type="Pfam" id="PF25934">
    <property type="entry name" value="DUF7979"/>
    <property type="match status" value="1"/>
</dbReference>
<evidence type="ECO:0000313" key="5">
    <source>
        <dbReference type="Proteomes" id="UP000003751"/>
    </source>
</evidence>
<feature type="region of interest" description="Disordered" evidence="1">
    <location>
        <begin position="1"/>
        <end position="21"/>
    </location>
</feature>
<dbReference type="STRING" id="797209.GCA_000376445_01553"/>
<dbReference type="EMBL" id="AEMG01000002">
    <property type="protein sequence ID" value="EFW94145.1"/>
    <property type="molecule type" value="Genomic_DNA"/>
</dbReference>
<dbReference type="OrthoDB" id="296997at2157"/>
<dbReference type="InterPro" id="IPR058285">
    <property type="entry name" value="DUF7979"/>
</dbReference>
<evidence type="ECO:0000313" key="4">
    <source>
        <dbReference type="EMBL" id="SHK60363.1"/>
    </source>
</evidence>
<dbReference type="EMBL" id="FRAN01000002">
    <property type="protein sequence ID" value="SHK60363.1"/>
    <property type="molecule type" value="Genomic_DNA"/>
</dbReference>
<accession>E7QNM8</accession>
<evidence type="ECO:0000313" key="3">
    <source>
        <dbReference type="EMBL" id="EFW94145.1"/>
    </source>
</evidence>